<dbReference type="EMBL" id="NBYO01000003">
    <property type="protein sequence ID" value="OXS99317.1"/>
    <property type="molecule type" value="Genomic_DNA"/>
</dbReference>
<name>A0A231UTQ8_9HYPH</name>
<dbReference type="Gene3D" id="2.60.450.10">
    <property type="entry name" value="Lipopolysaccharide (LPS) transport protein A like domain"/>
    <property type="match status" value="1"/>
</dbReference>
<evidence type="ECO:0000313" key="4">
    <source>
        <dbReference type="Proteomes" id="UP000215405"/>
    </source>
</evidence>
<comment type="function">
    <text evidence="1">Involved in the assembly of lipopolysaccharide (LPS) at the surface of the outer membrane.</text>
</comment>
<dbReference type="GO" id="GO:0015920">
    <property type="term" value="P:lipopolysaccharide transport"/>
    <property type="evidence" value="ECO:0007669"/>
    <property type="project" value="InterPro"/>
</dbReference>
<organism evidence="3 4">
    <name type="scientific">Notoacmeibacter marinus</name>
    <dbReference type="NCBI Taxonomy" id="1876515"/>
    <lineage>
        <taxon>Bacteria</taxon>
        <taxon>Pseudomonadati</taxon>
        <taxon>Pseudomonadota</taxon>
        <taxon>Alphaproteobacteria</taxon>
        <taxon>Hyphomicrobiales</taxon>
        <taxon>Notoacmeibacteraceae</taxon>
        <taxon>Notoacmeibacter</taxon>
    </lineage>
</organism>
<dbReference type="AlphaFoldDB" id="A0A231UTQ8"/>
<evidence type="ECO:0000259" key="2">
    <source>
        <dbReference type="Pfam" id="PF04453"/>
    </source>
</evidence>
<dbReference type="HAMAP" id="MF_01411">
    <property type="entry name" value="LPS_assembly_LptD"/>
    <property type="match status" value="1"/>
</dbReference>
<keyword evidence="1" id="KW-0732">Signal</keyword>
<sequence>MSADTGGGASDVNLATALGAPDPERMLIEANVLEYDIDSGIVTVQGAVRIFYRGNSIVADRVIYDQKGEKLQAVGNVELIQPDGTIINAAALDITDDFANGFVNALRVTTPNKTYFGAQSAVRQPGDVTIFNSAVYTACEPCEENPDKAPIWRIKSRRVIWDGEEKTVTFDDATFEFLGVPLFRVGSFTTDDPTVKRKSGFLFPTFGRSGNLGFSLGVPYYFALSPSSEAIIRPAVYSKQGLLLSGFYARRFENGYASISAAAIRQLDPSAFGEDNISRGREWRAMVGTKGQFTLNKNFVFGWDVLAQTDKYFSKLYNVDGYTQSERASEVWLEGSNDRNWLDLRAGRFQIQESVKDDEVSSRHRSQPWFLPSADYRRVDEDIAGGEVRTRVNSRTIYRERLRTYDNEADTALVGVPGPEGLSSRLTAESTWRRQFITDQGLVITPLLSGRADLIGTEFSGSTQSAMSTLAANQGTSFEEREFIARGMATAAIQVSYPLLFSAAGSSHVVEPVGQLIVRPDAAYQSSFGLPNEDAQALTFTAANLFDIDKFSGLDRMEGGTRANVGLRYVGTFDNGWTANALIGQSYHLAGENPFAQPGLVQSGAFSGLQDDISDIVAQLSISAPNGFQASVDTRISKDDGDPDRIAARVSYVSDKWSAGVGYSSIAAQPGYGLYDRNEELSGAASLNFAEHWTAFAKAAYNFDQDYISTATAGLSYEDLCYILAGAYTMTRSGSTDMQHNFKVYMSFRTLVDIGKDARPSFDQ</sequence>
<dbReference type="InterPro" id="IPR020889">
    <property type="entry name" value="LipoPS_assembly_LptD"/>
</dbReference>
<dbReference type="InterPro" id="IPR050218">
    <property type="entry name" value="LptD"/>
</dbReference>
<keyword evidence="1" id="KW-0998">Cell outer membrane</keyword>
<dbReference type="GO" id="GO:0043165">
    <property type="term" value="P:Gram-negative-bacterium-type cell outer membrane assembly"/>
    <property type="evidence" value="ECO:0007669"/>
    <property type="project" value="UniProtKB-UniRule"/>
</dbReference>
<dbReference type="PANTHER" id="PTHR30189:SF1">
    <property type="entry name" value="LPS-ASSEMBLY PROTEIN LPTD"/>
    <property type="match status" value="1"/>
</dbReference>
<dbReference type="Pfam" id="PF04453">
    <property type="entry name" value="LptD"/>
    <property type="match status" value="1"/>
</dbReference>
<feature type="domain" description="LptD C-terminal" evidence="2">
    <location>
        <begin position="284"/>
        <end position="693"/>
    </location>
</feature>
<protein>
    <recommendedName>
        <fullName evidence="1">LPS-assembly protein LptD</fullName>
    </recommendedName>
</protein>
<comment type="caution">
    <text evidence="1">Lacks conserved residue(s) required for the propagation of feature annotation.</text>
</comment>
<keyword evidence="1" id="KW-0472">Membrane</keyword>
<dbReference type="InterPro" id="IPR007543">
    <property type="entry name" value="LptD_C"/>
</dbReference>
<gene>
    <name evidence="1" type="primary">lptD</name>
    <name evidence="3" type="ORF">B7H23_14180</name>
</gene>
<keyword evidence="4" id="KW-1185">Reference proteome</keyword>
<dbReference type="Proteomes" id="UP000215405">
    <property type="component" value="Unassembled WGS sequence"/>
</dbReference>
<comment type="similarity">
    <text evidence="1">Belongs to the LptD family.</text>
</comment>
<dbReference type="GO" id="GO:1990351">
    <property type="term" value="C:transporter complex"/>
    <property type="evidence" value="ECO:0007669"/>
    <property type="project" value="TreeGrafter"/>
</dbReference>
<accession>A0A231UTQ8</accession>
<comment type="subcellular location">
    <subcellularLocation>
        <location evidence="1">Cell outer membrane</location>
    </subcellularLocation>
</comment>
<reference evidence="4" key="1">
    <citation type="journal article" date="2017" name="Int. J. Syst. Evol. Microbiol.">
        <title>Notoacmeibacter marinus gen. nov., sp. nov., isolated from the gut of a limpet and proposal of Notoacmeibacteraceae fam. nov. in the order Rhizobiales of the class Alphaproteobacteria.</title>
        <authorList>
            <person name="Huang Z."/>
            <person name="Guo F."/>
            <person name="Lai Q."/>
        </authorList>
    </citation>
    <scope>NUCLEOTIDE SEQUENCE [LARGE SCALE GENOMIC DNA]</scope>
    <source>
        <strain evidence="4">XMTR2A4</strain>
    </source>
</reference>
<comment type="caution">
    <text evidence="3">The sequence shown here is derived from an EMBL/GenBank/DDBJ whole genome shotgun (WGS) entry which is preliminary data.</text>
</comment>
<evidence type="ECO:0000256" key="1">
    <source>
        <dbReference type="HAMAP-Rule" id="MF_01411"/>
    </source>
</evidence>
<evidence type="ECO:0000313" key="3">
    <source>
        <dbReference type="EMBL" id="OXS99317.1"/>
    </source>
</evidence>
<dbReference type="GO" id="GO:0009279">
    <property type="term" value="C:cell outer membrane"/>
    <property type="evidence" value="ECO:0007669"/>
    <property type="project" value="UniProtKB-SubCell"/>
</dbReference>
<comment type="subunit">
    <text evidence="1">Component of the lipopolysaccharide transport and assembly complex.</text>
</comment>
<dbReference type="PANTHER" id="PTHR30189">
    <property type="entry name" value="LPS-ASSEMBLY PROTEIN"/>
    <property type="match status" value="1"/>
</dbReference>
<proteinExistence type="inferred from homology"/>